<proteinExistence type="predicted"/>
<evidence type="ECO:0000313" key="6">
    <source>
        <dbReference type="Proteomes" id="UP000215244"/>
    </source>
</evidence>
<evidence type="ECO:0000256" key="3">
    <source>
        <dbReference type="ARBA" id="ARBA00022989"/>
    </source>
</evidence>
<dbReference type="GO" id="GO:0012505">
    <property type="term" value="C:endomembrane system"/>
    <property type="evidence" value="ECO:0007669"/>
    <property type="project" value="UniProtKB-SubCell"/>
</dbReference>
<comment type="subcellular location">
    <subcellularLocation>
        <location evidence="1">Endomembrane system</location>
        <topology evidence="1">Multi-pass membrane protein</topology>
    </subcellularLocation>
</comment>
<sequence length="69" mass="8081">MLHLAYKDRRTLWSAKVLIFFDIGYTLSPIDLIPDFFPIDTYFAVSLIPKGVKTECLLIVKGYKWNKKK</sequence>
<organism evidence="5 6">
    <name type="scientific">Maribacter cobaltidurans</name>
    <dbReference type="NCBI Taxonomy" id="1178778"/>
    <lineage>
        <taxon>Bacteria</taxon>
        <taxon>Pseudomonadati</taxon>
        <taxon>Bacteroidota</taxon>
        <taxon>Flavobacteriia</taxon>
        <taxon>Flavobacteriales</taxon>
        <taxon>Flavobacteriaceae</taxon>
        <taxon>Maribacter</taxon>
    </lineage>
</organism>
<name>A0A223V9G7_9FLAO</name>
<evidence type="ECO:0000313" key="5">
    <source>
        <dbReference type="EMBL" id="ASV31598.1"/>
    </source>
</evidence>
<keyword evidence="3" id="KW-1133">Transmembrane helix</keyword>
<protein>
    <submittedName>
        <fullName evidence="5">Uncharacterized protein</fullName>
    </submittedName>
</protein>
<reference evidence="5 6" key="1">
    <citation type="submission" date="2017-08" db="EMBL/GenBank/DDBJ databases">
        <title>The complete genome sequence of Maribacter sp. B1, isolated from deep-sea sediment.</title>
        <authorList>
            <person name="Wu Y.-H."/>
            <person name="Cheng H."/>
            <person name="Xu X.-W."/>
        </authorList>
    </citation>
    <scope>NUCLEOTIDE SEQUENCE [LARGE SCALE GENOMIC DNA]</scope>
    <source>
        <strain evidence="5 6">B1</strain>
    </source>
</reference>
<evidence type="ECO:0000256" key="4">
    <source>
        <dbReference type="ARBA" id="ARBA00023136"/>
    </source>
</evidence>
<keyword evidence="4" id="KW-0472">Membrane</keyword>
<keyword evidence="6" id="KW-1185">Reference proteome</keyword>
<evidence type="ECO:0000256" key="1">
    <source>
        <dbReference type="ARBA" id="ARBA00004127"/>
    </source>
</evidence>
<dbReference type="RefSeq" id="WP_094998200.1">
    <property type="nucleotide sequence ID" value="NZ_BMJL01000013.1"/>
</dbReference>
<gene>
    <name evidence="5" type="ORF">CJ263_16020</name>
</gene>
<dbReference type="Proteomes" id="UP000215244">
    <property type="component" value="Chromosome"/>
</dbReference>
<dbReference type="InterPro" id="IPR010652">
    <property type="entry name" value="DUF1232"/>
</dbReference>
<dbReference type="EMBL" id="CP022957">
    <property type="protein sequence ID" value="ASV31598.1"/>
    <property type="molecule type" value="Genomic_DNA"/>
</dbReference>
<dbReference type="KEGG" id="marb:CJ263_16020"/>
<keyword evidence="2" id="KW-0812">Transmembrane</keyword>
<dbReference type="AlphaFoldDB" id="A0A223V9G7"/>
<evidence type="ECO:0000256" key="2">
    <source>
        <dbReference type="ARBA" id="ARBA00022692"/>
    </source>
</evidence>
<accession>A0A223V9G7</accession>
<dbReference type="OrthoDB" id="9800202at2"/>
<dbReference type="Pfam" id="PF06803">
    <property type="entry name" value="DUF1232"/>
    <property type="match status" value="1"/>
</dbReference>